<dbReference type="Gene3D" id="2.30.180.10">
    <property type="entry name" value="FAS1 domain"/>
    <property type="match status" value="2"/>
</dbReference>
<accession>A0AAV4IBU8</accession>
<dbReference type="PROSITE" id="PS50213">
    <property type="entry name" value="FAS1"/>
    <property type="match status" value="2"/>
</dbReference>
<comment type="caution">
    <text evidence="2">The sequence shown here is derived from an EMBL/GenBank/DDBJ whole genome shotgun (WGS) entry which is preliminary data.</text>
</comment>
<proteinExistence type="predicted"/>
<dbReference type="SUPFAM" id="SSF82153">
    <property type="entry name" value="FAS1 domain"/>
    <property type="match status" value="2"/>
</dbReference>
<sequence length="158" mass="17414">MSPYIKNDVLLDTYLTGSKLRTNVYNMGQGKRILAQGSHVTKADLLASNGIVHVIDRVIYPVPSLSIPLILTFDKDLNNLGYLVYQANLISKFSEQSFTFFAPSNEAIAKIPAQEYNNLLMNFTELTCTVYSGALSDGQKLKSLQGETLQIETNSAGM</sequence>
<dbReference type="GO" id="GO:0007155">
    <property type="term" value="P:cell adhesion"/>
    <property type="evidence" value="ECO:0007669"/>
    <property type="project" value="TreeGrafter"/>
</dbReference>
<dbReference type="Pfam" id="PF02469">
    <property type="entry name" value="Fasciclin"/>
    <property type="match status" value="2"/>
</dbReference>
<evidence type="ECO:0000313" key="3">
    <source>
        <dbReference type="Proteomes" id="UP000762676"/>
    </source>
</evidence>
<dbReference type="Proteomes" id="UP000762676">
    <property type="component" value="Unassembled WGS sequence"/>
</dbReference>
<dbReference type="GO" id="GO:0050839">
    <property type="term" value="F:cell adhesion molecule binding"/>
    <property type="evidence" value="ECO:0007669"/>
    <property type="project" value="TreeGrafter"/>
</dbReference>
<name>A0AAV4IBU8_9GAST</name>
<dbReference type="InterPro" id="IPR000782">
    <property type="entry name" value="FAS1_domain"/>
</dbReference>
<gene>
    <name evidence="2" type="ORF">ElyMa_006536200</name>
</gene>
<protein>
    <submittedName>
        <fullName evidence="2">Transforming growth factor-beta-induced protein ig-h3-like</fullName>
    </submittedName>
</protein>
<dbReference type="GO" id="GO:0030198">
    <property type="term" value="P:extracellular matrix organization"/>
    <property type="evidence" value="ECO:0007669"/>
    <property type="project" value="TreeGrafter"/>
</dbReference>
<dbReference type="GO" id="GO:0005615">
    <property type="term" value="C:extracellular space"/>
    <property type="evidence" value="ECO:0007669"/>
    <property type="project" value="TreeGrafter"/>
</dbReference>
<dbReference type="InterPro" id="IPR036378">
    <property type="entry name" value="FAS1_dom_sf"/>
</dbReference>
<dbReference type="EMBL" id="BMAT01013132">
    <property type="protein sequence ID" value="GFS06126.1"/>
    <property type="molecule type" value="Genomic_DNA"/>
</dbReference>
<reference evidence="2 3" key="1">
    <citation type="journal article" date="2021" name="Elife">
        <title>Chloroplast acquisition without the gene transfer in kleptoplastic sea slugs, Plakobranchus ocellatus.</title>
        <authorList>
            <person name="Maeda T."/>
            <person name="Takahashi S."/>
            <person name="Yoshida T."/>
            <person name="Shimamura S."/>
            <person name="Takaki Y."/>
            <person name="Nagai Y."/>
            <person name="Toyoda A."/>
            <person name="Suzuki Y."/>
            <person name="Arimoto A."/>
            <person name="Ishii H."/>
            <person name="Satoh N."/>
            <person name="Nishiyama T."/>
            <person name="Hasebe M."/>
            <person name="Maruyama T."/>
            <person name="Minagawa J."/>
            <person name="Obokata J."/>
            <person name="Shigenobu S."/>
        </authorList>
    </citation>
    <scope>NUCLEOTIDE SEQUENCE [LARGE SCALE GENOMIC DNA]</scope>
</reference>
<dbReference type="InterPro" id="IPR050904">
    <property type="entry name" value="Adhesion/Biosynth-related"/>
</dbReference>
<feature type="domain" description="FAS1" evidence="1">
    <location>
        <begin position="64"/>
        <end position="158"/>
    </location>
</feature>
<evidence type="ECO:0000313" key="2">
    <source>
        <dbReference type="EMBL" id="GFS06126.1"/>
    </source>
</evidence>
<organism evidence="2 3">
    <name type="scientific">Elysia marginata</name>
    <dbReference type="NCBI Taxonomy" id="1093978"/>
    <lineage>
        <taxon>Eukaryota</taxon>
        <taxon>Metazoa</taxon>
        <taxon>Spiralia</taxon>
        <taxon>Lophotrochozoa</taxon>
        <taxon>Mollusca</taxon>
        <taxon>Gastropoda</taxon>
        <taxon>Heterobranchia</taxon>
        <taxon>Euthyneura</taxon>
        <taxon>Panpulmonata</taxon>
        <taxon>Sacoglossa</taxon>
        <taxon>Placobranchoidea</taxon>
        <taxon>Plakobranchidae</taxon>
        <taxon>Elysia</taxon>
    </lineage>
</organism>
<dbReference type="PANTHER" id="PTHR10900:SF124">
    <property type="entry name" value="FI05614P"/>
    <property type="match status" value="1"/>
</dbReference>
<keyword evidence="3" id="KW-1185">Reference proteome</keyword>
<feature type="domain" description="FAS1" evidence="1">
    <location>
        <begin position="1"/>
        <end position="59"/>
    </location>
</feature>
<dbReference type="PANTHER" id="PTHR10900">
    <property type="entry name" value="PERIOSTIN-RELATED"/>
    <property type="match status" value="1"/>
</dbReference>
<dbReference type="AlphaFoldDB" id="A0AAV4IBU8"/>
<evidence type="ECO:0000259" key="1">
    <source>
        <dbReference type="PROSITE" id="PS50213"/>
    </source>
</evidence>
<dbReference type="GO" id="GO:0031012">
    <property type="term" value="C:extracellular matrix"/>
    <property type="evidence" value="ECO:0007669"/>
    <property type="project" value="TreeGrafter"/>
</dbReference>